<dbReference type="InParanoid" id="A0A6J0B6K5"/>
<evidence type="ECO:0000313" key="2">
    <source>
        <dbReference type="Proteomes" id="UP000829291"/>
    </source>
</evidence>
<dbReference type="Proteomes" id="UP000829291">
    <property type="component" value="Chromosome 5"/>
</dbReference>
<dbReference type="OrthoDB" id="7610624at2759"/>
<proteinExistence type="predicted"/>
<dbReference type="InterPro" id="IPR005312">
    <property type="entry name" value="DUF1759"/>
</dbReference>
<dbReference type="RefSeq" id="XP_015509771.2">
    <property type="nucleotide sequence ID" value="XM_015654285.2"/>
</dbReference>
<dbReference type="Pfam" id="PF03564">
    <property type="entry name" value="DUF1759"/>
    <property type="match status" value="1"/>
</dbReference>
<name>A0A6J0B6K5_NEOLC</name>
<protein>
    <submittedName>
        <fullName evidence="3">Uncharacterized protein LOC107216949</fullName>
    </submittedName>
</protein>
<dbReference type="PANTHER" id="PTHR22954:SF3">
    <property type="entry name" value="PROTEIN CBG08539"/>
    <property type="match status" value="1"/>
</dbReference>
<sequence length="389" mass="44554">MPKTQGSSGDRVSELVELHQSRGLMKRRLTHFEKMLVEETGTGEPDHVYLNKQFQTLQEHWNKFLPIQEKIERLNPTDVEQDEGLNMQDRYYQIIANVSNILLDLQRDTSSTTTVSDPQASISALISSNIPVRLPQIQLSNFDGNHEDWSPFYDMFTAVIHENKNLTIVQKFQYLRSAVKGRALKTAESLETTGRNYEDALTMLNKKYDRKRQVIERHWNALSEFPRVARESSGSLEELVDAFRQHLRAIENKGQSVKTWSIPIIHLIRSKINVSLMTEWELSIKTNEVKSYTDFLDFLEARANCSEHTLTAPKTTTSNPRAIKSRNSKPGTAHRERQGTHLRGQSFVTTTNASSTKPTCPICNHSGSRLYLQSERLKGTQVQFIQVIP</sequence>
<gene>
    <name evidence="3" type="primary">LOC107216949</name>
</gene>
<accession>A0A6J0B6K5</accession>
<organism evidence="3">
    <name type="scientific">Neodiprion lecontei</name>
    <name type="common">Redheaded pine sawfly</name>
    <dbReference type="NCBI Taxonomy" id="441921"/>
    <lineage>
        <taxon>Eukaryota</taxon>
        <taxon>Metazoa</taxon>
        <taxon>Ecdysozoa</taxon>
        <taxon>Arthropoda</taxon>
        <taxon>Hexapoda</taxon>
        <taxon>Insecta</taxon>
        <taxon>Pterygota</taxon>
        <taxon>Neoptera</taxon>
        <taxon>Endopterygota</taxon>
        <taxon>Hymenoptera</taxon>
        <taxon>Tenthredinoidea</taxon>
        <taxon>Diprionidae</taxon>
        <taxon>Diprioninae</taxon>
        <taxon>Neodiprion</taxon>
    </lineage>
</organism>
<feature type="compositionally biased region" description="Polar residues" evidence="1">
    <location>
        <begin position="310"/>
        <end position="320"/>
    </location>
</feature>
<feature type="region of interest" description="Disordered" evidence="1">
    <location>
        <begin position="310"/>
        <end position="353"/>
    </location>
</feature>
<dbReference type="GeneID" id="107216949"/>
<keyword evidence="2" id="KW-1185">Reference proteome</keyword>
<evidence type="ECO:0000313" key="3">
    <source>
        <dbReference type="RefSeq" id="XP_015509771.2"/>
    </source>
</evidence>
<dbReference type="PANTHER" id="PTHR22954">
    <property type="entry name" value="RETROVIRAL PROTEASE-RELATED"/>
    <property type="match status" value="1"/>
</dbReference>
<reference evidence="3" key="1">
    <citation type="submission" date="2025-08" db="UniProtKB">
        <authorList>
            <consortium name="RefSeq"/>
        </authorList>
    </citation>
    <scope>IDENTIFICATION</scope>
    <source>
        <tissue evidence="3">Thorax and Abdomen</tissue>
    </source>
</reference>
<dbReference type="KEGG" id="nlo:107216949"/>
<evidence type="ECO:0000256" key="1">
    <source>
        <dbReference type="SAM" id="MobiDB-lite"/>
    </source>
</evidence>